<evidence type="ECO:0000256" key="3">
    <source>
        <dbReference type="ARBA" id="ARBA00022801"/>
    </source>
</evidence>
<evidence type="ECO:0000313" key="5">
    <source>
        <dbReference type="EMBL" id="KGF45352.1"/>
    </source>
</evidence>
<dbReference type="PROSITE" id="PS51904">
    <property type="entry name" value="GLYCOSYL_HYDROL_F25_2"/>
    <property type="match status" value="1"/>
</dbReference>
<keyword evidence="3 5" id="KW-0378">Hydrolase</keyword>
<dbReference type="InterPro" id="IPR002053">
    <property type="entry name" value="Glyco_hydro_25"/>
</dbReference>
<dbReference type="Pfam" id="PF01183">
    <property type="entry name" value="Glyco_hydro_25"/>
    <property type="match status" value="1"/>
</dbReference>
<dbReference type="SUPFAM" id="SSF82185">
    <property type="entry name" value="Histone H3 K4-specific methyltransferase SET7/9 N-terminal domain"/>
    <property type="match status" value="1"/>
</dbReference>
<dbReference type="PANTHER" id="PTHR34135:SF2">
    <property type="entry name" value="LYSOZYME"/>
    <property type="match status" value="1"/>
</dbReference>
<keyword evidence="2" id="KW-0677">Repeat</keyword>
<evidence type="ECO:0000313" key="6">
    <source>
        <dbReference type="Proteomes" id="UP000029525"/>
    </source>
</evidence>
<dbReference type="GO" id="GO:0009253">
    <property type="term" value="P:peptidoglycan catabolic process"/>
    <property type="evidence" value="ECO:0007669"/>
    <property type="project" value="InterPro"/>
</dbReference>
<dbReference type="OrthoDB" id="1082528at2"/>
<dbReference type="Gene3D" id="3.20.20.80">
    <property type="entry name" value="Glycosidases"/>
    <property type="match status" value="1"/>
</dbReference>
<sequence length="577" mass="67008">MLQKKHKWIGIILLGCLLAVPTIGFIFYCCIPFNQEQLKNYEVKILQRSYYQIDVNGKPYLYFSDYQHNTFLYGTTNKDAIHYWETELKGYWTNQIPILPSSFGNIVASWRHRPSPIVALRGEKLRKLLFLLYIQTDNDIAALQTQNNELTYYLRIHNVQDYGYNRIAEYHDIILHKMDSIKAIQEALSDIPKNAHLSLKQMNSYQIASKDNKEPIYLYRKEIVNKEDAIRLRTTSGSTPAKLFTRVSISGAYTLLHALGEYRRPLHTAIPLGAIPIADGYYIGEQKKGFPHGYGKYYGNNGTFYDGHWENGKRNGFGFSIAPYKYLFAGYWENDICKGERLTYTDERIYGIDLSRHQHEHNQQIYPIHWDRLRITHLGTLSDKTIKGKVDYPISFIYIKSTEGTTVFNPYYNNDYKAALLHGFRVGTYHFFSTTSSGIAQANYFLQKSAYLKGDMPLVLDVEPSDTQIAKMGGAEAMFKQIRGFLNRVYEKTHRRPILYISQMFANIYMPLAEDLGDNYLVWIARYGQYKPNIKLVYWQLSPDGKVDGVHGDVDINVFNGYRNQYEKFLKRHALSS</sequence>
<evidence type="ECO:0000256" key="4">
    <source>
        <dbReference type="ARBA" id="ARBA00023295"/>
    </source>
</evidence>
<evidence type="ECO:0000256" key="1">
    <source>
        <dbReference type="ARBA" id="ARBA00010646"/>
    </source>
</evidence>
<dbReference type="Pfam" id="PF02493">
    <property type="entry name" value="MORN"/>
    <property type="match status" value="2"/>
</dbReference>
<evidence type="ECO:0000256" key="2">
    <source>
        <dbReference type="ARBA" id="ARBA00022737"/>
    </source>
</evidence>
<organism evidence="5 6">
    <name type="scientific">Prevotella bivia DNF00320</name>
    <dbReference type="NCBI Taxonomy" id="1401068"/>
    <lineage>
        <taxon>Bacteria</taxon>
        <taxon>Pseudomonadati</taxon>
        <taxon>Bacteroidota</taxon>
        <taxon>Bacteroidia</taxon>
        <taxon>Bacteroidales</taxon>
        <taxon>Prevotellaceae</taxon>
        <taxon>Prevotella</taxon>
    </lineage>
</organism>
<dbReference type="Proteomes" id="UP000029525">
    <property type="component" value="Unassembled WGS sequence"/>
</dbReference>
<dbReference type="PANTHER" id="PTHR34135">
    <property type="entry name" value="LYSOZYME"/>
    <property type="match status" value="1"/>
</dbReference>
<dbReference type="SUPFAM" id="SSF51445">
    <property type="entry name" value="(Trans)glycosidases"/>
    <property type="match status" value="1"/>
</dbReference>
<keyword evidence="4" id="KW-0326">Glycosidase</keyword>
<dbReference type="InterPro" id="IPR003409">
    <property type="entry name" value="MORN"/>
</dbReference>
<dbReference type="InterPro" id="IPR018077">
    <property type="entry name" value="Glyco_hydro_fam25_subgr"/>
</dbReference>
<dbReference type="SMART" id="SM00641">
    <property type="entry name" value="Glyco_25"/>
    <property type="match status" value="1"/>
</dbReference>
<name>A0A096BRQ5_9BACT</name>
<comment type="caution">
    <text evidence="5">The sequence shown here is derived from an EMBL/GenBank/DDBJ whole genome shotgun (WGS) entry which is preliminary data.</text>
</comment>
<protein>
    <submittedName>
        <fullName evidence="5">Glycosyl hydrolase family 25</fullName>
    </submittedName>
</protein>
<accession>A0A096BRQ5</accession>
<dbReference type="EMBL" id="JRNQ01000017">
    <property type="protein sequence ID" value="KGF45352.1"/>
    <property type="molecule type" value="Genomic_DNA"/>
</dbReference>
<gene>
    <name evidence="5" type="ORF">HMPREF0647_03240</name>
</gene>
<dbReference type="GO" id="GO:0016998">
    <property type="term" value="P:cell wall macromolecule catabolic process"/>
    <property type="evidence" value="ECO:0007669"/>
    <property type="project" value="InterPro"/>
</dbReference>
<dbReference type="AlphaFoldDB" id="A0A096BRQ5"/>
<dbReference type="GO" id="GO:0003796">
    <property type="term" value="F:lysozyme activity"/>
    <property type="evidence" value="ECO:0007669"/>
    <property type="project" value="InterPro"/>
</dbReference>
<dbReference type="InterPro" id="IPR017853">
    <property type="entry name" value="GH"/>
</dbReference>
<reference evidence="5 6" key="1">
    <citation type="submission" date="2014-07" db="EMBL/GenBank/DDBJ databases">
        <authorList>
            <person name="McCorrison J."/>
            <person name="Sanka R."/>
            <person name="Torralba M."/>
            <person name="Gillis M."/>
            <person name="Haft D.H."/>
            <person name="Methe B."/>
            <person name="Sutton G."/>
            <person name="Nelson K.E."/>
        </authorList>
    </citation>
    <scope>NUCLEOTIDE SEQUENCE [LARGE SCALE GENOMIC DNA]</scope>
    <source>
        <strain evidence="5 6">DNF00320</strain>
    </source>
</reference>
<comment type="similarity">
    <text evidence="1">Belongs to the glycosyl hydrolase 25 family.</text>
</comment>
<proteinExistence type="inferred from homology"/>
<dbReference type="RefSeq" id="WP_036866334.1">
    <property type="nucleotide sequence ID" value="NZ_JRNQ01000017.1"/>
</dbReference>
<dbReference type="GO" id="GO:0016052">
    <property type="term" value="P:carbohydrate catabolic process"/>
    <property type="evidence" value="ECO:0007669"/>
    <property type="project" value="TreeGrafter"/>
</dbReference>